<dbReference type="InterPro" id="IPR044672">
    <property type="entry name" value="MOCS2A"/>
</dbReference>
<organism evidence="1 2">
    <name type="scientific">Phtheirospermum japonicum</name>
    <dbReference type="NCBI Taxonomy" id="374723"/>
    <lineage>
        <taxon>Eukaryota</taxon>
        <taxon>Viridiplantae</taxon>
        <taxon>Streptophyta</taxon>
        <taxon>Embryophyta</taxon>
        <taxon>Tracheophyta</taxon>
        <taxon>Spermatophyta</taxon>
        <taxon>Magnoliopsida</taxon>
        <taxon>eudicotyledons</taxon>
        <taxon>Gunneridae</taxon>
        <taxon>Pentapetalae</taxon>
        <taxon>asterids</taxon>
        <taxon>lamiids</taxon>
        <taxon>Lamiales</taxon>
        <taxon>Orobanchaceae</taxon>
        <taxon>Orobanchaceae incertae sedis</taxon>
        <taxon>Phtheirospermum</taxon>
    </lineage>
</organism>
<evidence type="ECO:0000313" key="2">
    <source>
        <dbReference type="Proteomes" id="UP000653305"/>
    </source>
</evidence>
<evidence type="ECO:0000313" key="1">
    <source>
        <dbReference type="EMBL" id="GFQ03101.1"/>
    </source>
</evidence>
<dbReference type="GO" id="GO:1990133">
    <property type="term" value="C:molybdopterin adenylyltransferase complex"/>
    <property type="evidence" value="ECO:0007669"/>
    <property type="project" value="TreeGrafter"/>
</dbReference>
<proteinExistence type="predicted"/>
<name>A0A830CTA2_9LAMI</name>
<dbReference type="EMBL" id="BMAC01000801">
    <property type="protein sequence ID" value="GFQ03101.1"/>
    <property type="molecule type" value="Genomic_DNA"/>
</dbReference>
<dbReference type="PANTHER" id="PTHR33359">
    <property type="entry name" value="MOLYBDOPTERIN SYNTHASE SULFUR CARRIER SUBUNIT"/>
    <property type="match status" value="1"/>
</dbReference>
<reference evidence="1" key="1">
    <citation type="submission" date="2020-07" db="EMBL/GenBank/DDBJ databases">
        <title>Ethylene signaling mediates host invasion by parasitic plants.</title>
        <authorList>
            <person name="Yoshida S."/>
        </authorList>
    </citation>
    <scope>NUCLEOTIDE SEQUENCE</scope>
    <source>
        <strain evidence="1">Okayama</strain>
    </source>
</reference>
<dbReference type="GO" id="GO:0006777">
    <property type="term" value="P:Mo-molybdopterin cofactor biosynthetic process"/>
    <property type="evidence" value="ECO:0007669"/>
    <property type="project" value="InterPro"/>
</dbReference>
<comment type="caution">
    <text evidence="1">The sequence shown here is derived from an EMBL/GenBank/DDBJ whole genome shotgun (WGS) entry which is preliminary data.</text>
</comment>
<keyword evidence="2" id="KW-1185">Reference proteome</keyword>
<dbReference type="AlphaFoldDB" id="A0A830CTA2"/>
<dbReference type="PANTHER" id="PTHR33359:SF1">
    <property type="entry name" value="MOLYBDOPTERIN SYNTHASE SULFUR CARRIER SUBUNIT"/>
    <property type="match status" value="1"/>
</dbReference>
<accession>A0A830CTA2</accession>
<sequence length="72" mass="7992">MLSFFVVSLEVSPGTTAHGCLNRLISKFSRLEEIRNCMVLTLNEEYALKSAVVKDRGELDKSHALLVSIVVI</sequence>
<gene>
    <name evidence="1" type="ORF">PHJA_002453900</name>
</gene>
<dbReference type="OrthoDB" id="5531344at2759"/>
<protein>
    <submittedName>
        <fullName evidence="1">Molybdopterin synthase sulfur carrier subunit</fullName>
    </submittedName>
</protein>
<dbReference type="Proteomes" id="UP000653305">
    <property type="component" value="Unassembled WGS sequence"/>
</dbReference>